<dbReference type="InterPro" id="IPR036249">
    <property type="entry name" value="Thioredoxin-like_sf"/>
</dbReference>
<accession>A0ABU4RK79</accession>
<organism evidence="3 4">
    <name type="scientific">Terrihabitans rhizophilus</name>
    <dbReference type="NCBI Taxonomy" id="3092662"/>
    <lineage>
        <taxon>Bacteria</taxon>
        <taxon>Pseudomonadati</taxon>
        <taxon>Pseudomonadota</taxon>
        <taxon>Alphaproteobacteria</taxon>
        <taxon>Hyphomicrobiales</taxon>
        <taxon>Terrihabitans</taxon>
    </lineage>
</organism>
<evidence type="ECO:0000256" key="2">
    <source>
        <dbReference type="SAM" id="Phobius"/>
    </source>
</evidence>
<dbReference type="RefSeq" id="WP_319842575.1">
    <property type="nucleotide sequence ID" value="NZ_JAXAFJ010000001.1"/>
</dbReference>
<comment type="caution">
    <text evidence="3">The sequence shown here is derived from an EMBL/GenBank/DDBJ whole genome shotgun (WGS) entry which is preliminary data.</text>
</comment>
<dbReference type="Pfam" id="PF02630">
    <property type="entry name" value="SCO1-SenC"/>
    <property type="match status" value="1"/>
</dbReference>
<dbReference type="InterPro" id="IPR003782">
    <property type="entry name" value="SCO1/SenC"/>
</dbReference>
<keyword evidence="2" id="KW-0472">Membrane</keyword>
<name>A0ABU4RK79_9HYPH</name>
<dbReference type="Proteomes" id="UP001274321">
    <property type="component" value="Unassembled WGS sequence"/>
</dbReference>
<keyword evidence="2" id="KW-1133">Transmembrane helix</keyword>
<dbReference type="EMBL" id="JAXAFJ010000001">
    <property type="protein sequence ID" value="MDX6804444.1"/>
    <property type="molecule type" value="Genomic_DNA"/>
</dbReference>
<dbReference type="SUPFAM" id="SSF52833">
    <property type="entry name" value="Thioredoxin-like"/>
    <property type="match status" value="1"/>
</dbReference>
<protein>
    <submittedName>
        <fullName evidence="3">SCO family protein</fullName>
    </submittedName>
</protein>
<dbReference type="Gene3D" id="3.40.30.10">
    <property type="entry name" value="Glutaredoxin"/>
    <property type="match status" value="1"/>
</dbReference>
<keyword evidence="2" id="KW-0812">Transmembrane</keyword>
<proteinExistence type="inferred from homology"/>
<keyword evidence="4" id="KW-1185">Reference proteome</keyword>
<evidence type="ECO:0000313" key="4">
    <source>
        <dbReference type="Proteomes" id="UP001274321"/>
    </source>
</evidence>
<dbReference type="PANTHER" id="PTHR12151">
    <property type="entry name" value="ELECTRON TRANSPORT PROTIN SCO1/SENC FAMILY MEMBER"/>
    <property type="match status" value="1"/>
</dbReference>
<gene>
    <name evidence="3" type="ORF">SCD90_00065</name>
</gene>
<dbReference type="PANTHER" id="PTHR12151:SF25">
    <property type="entry name" value="LINALOOL DEHYDRATASE_ISOMERASE DOMAIN-CONTAINING PROTEIN"/>
    <property type="match status" value="1"/>
</dbReference>
<evidence type="ECO:0000256" key="1">
    <source>
        <dbReference type="ARBA" id="ARBA00010996"/>
    </source>
</evidence>
<comment type="similarity">
    <text evidence="1">Belongs to the SCO1/2 family.</text>
</comment>
<reference evidence="3 4" key="1">
    <citation type="submission" date="2023-11" db="EMBL/GenBank/DDBJ databases">
        <authorList>
            <person name="Bao R."/>
        </authorList>
    </citation>
    <scope>NUCLEOTIDE SEQUENCE [LARGE SCALE GENOMIC DNA]</scope>
    <source>
        <strain evidence="3 4">PJ23</strain>
    </source>
</reference>
<dbReference type="CDD" id="cd02968">
    <property type="entry name" value="SCO"/>
    <property type="match status" value="1"/>
</dbReference>
<sequence length="221" mass="24237">MIPRSVNLFLLGFAVFAMLAGVTILVVQQWSPYRSFGVGGSFVMSDLEGRTVTDRDLLGRPTAIFFGFTFCPDVCPTTMLSLTSAMKKMGTVADKLNVVFVSVDPERDTPEALKQYLAFFDPRIRALTGTPRQVANMASAYRAYVRRSETEDEGYTIDHETSVMLFNSKGRIIGQIFHGEDENAFLAKLNTLAEPNVCRPGLPTTSNLWSSAGELAGGACR</sequence>
<feature type="transmembrane region" description="Helical" evidence="2">
    <location>
        <begin position="6"/>
        <end position="27"/>
    </location>
</feature>
<evidence type="ECO:0000313" key="3">
    <source>
        <dbReference type="EMBL" id="MDX6804444.1"/>
    </source>
</evidence>